<dbReference type="Proteomes" id="UP001628220">
    <property type="component" value="Unassembled WGS sequence"/>
</dbReference>
<organism evidence="4 5">
    <name type="scientific">Porphyromonas miyakawae</name>
    <dbReference type="NCBI Taxonomy" id="3137470"/>
    <lineage>
        <taxon>Bacteria</taxon>
        <taxon>Pseudomonadati</taxon>
        <taxon>Bacteroidota</taxon>
        <taxon>Bacteroidia</taxon>
        <taxon>Bacteroidales</taxon>
        <taxon>Porphyromonadaceae</taxon>
        <taxon>Porphyromonas</taxon>
    </lineage>
</organism>
<gene>
    <name evidence="4" type="ORF">Tsumi_02930</name>
</gene>
<evidence type="ECO:0000313" key="4">
    <source>
        <dbReference type="EMBL" id="GAB1251189.1"/>
    </source>
</evidence>
<evidence type="ECO:0000259" key="3">
    <source>
        <dbReference type="Pfam" id="PF25975"/>
    </source>
</evidence>
<dbReference type="EMBL" id="BAAFSF010000001">
    <property type="protein sequence ID" value="GAB1251189.1"/>
    <property type="molecule type" value="Genomic_DNA"/>
</dbReference>
<dbReference type="Pfam" id="PF25975">
    <property type="entry name" value="CzcB_C"/>
    <property type="match status" value="1"/>
</dbReference>
<keyword evidence="5" id="KW-1185">Reference proteome</keyword>
<accession>A0ABQ0E0J6</accession>
<keyword evidence="2" id="KW-0813">Transport</keyword>
<dbReference type="PANTHER" id="PTHR30097">
    <property type="entry name" value="CATION EFFLUX SYSTEM PROTEIN CUSB"/>
    <property type="match status" value="1"/>
</dbReference>
<dbReference type="InterPro" id="IPR058649">
    <property type="entry name" value="CzcB_C"/>
</dbReference>
<feature type="domain" description="CzcB-like C-terminal circularly permuted SH3-like" evidence="3">
    <location>
        <begin position="277"/>
        <end position="337"/>
    </location>
</feature>
<reference evidence="4 5" key="1">
    <citation type="journal article" date="2025" name="Int. J. Syst. Evol. Microbiol.">
        <title>Desulfovibrio falkowii sp. nov., Porphyromonas miyakawae sp. nov., Mediterraneibacter flintii sp. nov. and Owariibacterium komagatae gen. nov., sp. nov., isolated from human faeces.</title>
        <authorList>
            <person name="Hamaguchi T."/>
            <person name="Ohara M."/>
            <person name="Hisatomi A."/>
            <person name="Sekiguchi K."/>
            <person name="Takeda J.I."/>
            <person name="Ueyama J."/>
            <person name="Ito M."/>
            <person name="Nishiwaki H."/>
            <person name="Ogi T."/>
            <person name="Hirayama M."/>
            <person name="Ohkuma M."/>
            <person name="Sakamoto M."/>
            <person name="Ohno K."/>
        </authorList>
    </citation>
    <scope>NUCLEOTIDE SEQUENCE [LARGE SCALE GENOMIC DNA]</scope>
    <source>
        <strain evidence="4 5">13CB11C</strain>
    </source>
</reference>
<dbReference type="NCBIfam" id="TIGR01730">
    <property type="entry name" value="RND_mfp"/>
    <property type="match status" value="1"/>
</dbReference>
<dbReference type="PANTHER" id="PTHR30097:SF4">
    <property type="entry name" value="SLR6042 PROTEIN"/>
    <property type="match status" value="1"/>
</dbReference>
<dbReference type="SUPFAM" id="SSF111369">
    <property type="entry name" value="HlyD-like secretion proteins"/>
    <property type="match status" value="1"/>
</dbReference>
<dbReference type="InterPro" id="IPR006143">
    <property type="entry name" value="RND_pump_MFP"/>
</dbReference>
<evidence type="ECO:0000313" key="5">
    <source>
        <dbReference type="Proteomes" id="UP001628220"/>
    </source>
</evidence>
<comment type="similarity">
    <text evidence="1">Belongs to the membrane fusion protein (MFP) (TC 8.A.1) family.</text>
</comment>
<protein>
    <submittedName>
        <fullName evidence="4">Efflux RND transporter periplasmic adaptor subunit</fullName>
    </submittedName>
</protein>
<sequence>MPCDTAVHRKAVELRELTQKQFAHSTIKTERVALRPFASVIKTSGQLSIPAGGSYIVAATASGVVHYDTQLPREGSYFAAGAHVASLSTQGLPEGDPQSKAKHEYSAAKSNFERAEALLADQLISHQEYEEARLRYENSKTAYLSQAKSATGSGIALNASKGGYVKQCLAAEGSYVNIGDPIIELTQSNRLELRAELSERHYHALPRIQSARFRTIADGQLFDLEELSGKLVSYGRSAGEGDFFIPIIFEFDNRGNFMPGAYAEVYLISSEKRQTISLPISALTENQGHYFVFIRLDDRHYDRREVKVGDSDGYRVEILSGLQIGEEVVTEGTYRIKSANATQSIPHGHSH</sequence>
<proteinExistence type="inferred from homology"/>
<evidence type="ECO:0000256" key="1">
    <source>
        <dbReference type="ARBA" id="ARBA00009477"/>
    </source>
</evidence>
<dbReference type="Gene3D" id="1.10.287.470">
    <property type="entry name" value="Helix hairpin bin"/>
    <property type="match status" value="1"/>
</dbReference>
<dbReference type="InterPro" id="IPR051909">
    <property type="entry name" value="MFP_Cation_Efflux"/>
</dbReference>
<comment type="caution">
    <text evidence="4">The sequence shown here is derived from an EMBL/GenBank/DDBJ whole genome shotgun (WGS) entry which is preliminary data.</text>
</comment>
<name>A0ABQ0E0J6_9PORP</name>
<evidence type="ECO:0000256" key="2">
    <source>
        <dbReference type="ARBA" id="ARBA00022448"/>
    </source>
</evidence>
<dbReference type="Gene3D" id="2.40.420.20">
    <property type="match status" value="1"/>
</dbReference>